<feature type="transmembrane region" description="Helical" evidence="1">
    <location>
        <begin position="42"/>
        <end position="63"/>
    </location>
</feature>
<protein>
    <submittedName>
        <fullName evidence="2">Uncharacterized protein</fullName>
    </submittedName>
</protein>
<proteinExistence type="predicted"/>
<gene>
    <name evidence="2" type="ORF">N8I74_18815</name>
</gene>
<keyword evidence="1" id="KW-0812">Transmembrane</keyword>
<keyword evidence="3" id="KW-1185">Reference proteome</keyword>
<evidence type="ECO:0000313" key="2">
    <source>
        <dbReference type="EMBL" id="UXY15339.1"/>
    </source>
</evidence>
<evidence type="ECO:0000313" key="3">
    <source>
        <dbReference type="Proteomes" id="UP001061302"/>
    </source>
</evidence>
<name>A0ABY6DLT3_9NEIS</name>
<organism evidence="2 3">
    <name type="scientific">Chitiniphilus purpureus</name>
    <dbReference type="NCBI Taxonomy" id="2981137"/>
    <lineage>
        <taxon>Bacteria</taxon>
        <taxon>Pseudomonadati</taxon>
        <taxon>Pseudomonadota</taxon>
        <taxon>Betaproteobacteria</taxon>
        <taxon>Neisseriales</taxon>
        <taxon>Chitinibacteraceae</taxon>
        <taxon>Chitiniphilus</taxon>
    </lineage>
</organism>
<accession>A0ABY6DLT3</accession>
<dbReference type="Proteomes" id="UP001061302">
    <property type="component" value="Chromosome"/>
</dbReference>
<feature type="transmembrane region" description="Helical" evidence="1">
    <location>
        <begin position="12"/>
        <end position="30"/>
    </location>
</feature>
<dbReference type="RefSeq" id="WP_263124745.1">
    <property type="nucleotide sequence ID" value="NZ_CP106753.1"/>
</dbReference>
<keyword evidence="1" id="KW-1133">Transmembrane helix</keyword>
<evidence type="ECO:0000256" key="1">
    <source>
        <dbReference type="SAM" id="Phobius"/>
    </source>
</evidence>
<keyword evidence="1" id="KW-0472">Membrane</keyword>
<reference evidence="2" key="1">
    <citation type="submission" date="2022-10" db="EMBL/GenBank/DDBJ databases">
        <title>Chitiniphilus purpureus sp. nov., a novel chitin-degrading bacterium isolated from crawfish pond sediment.</title>
        <authorList>
            <person name="Li K."/>
        </authorList>
    </citation>
    <scope>NUCLEOTIDE SEQUENCE</scope>
    <source>
        <strain evidence="2">CD1</strain>
    </source>
</reference>
<dbReference type="EMBL" id="CP106753">
    <property type="protein sequence ID" value="UXY15339.1"/>
    <property type="molecule type" value="Genomic_DNA"/>
</dbReference>
<sequence length="108" mass="11893">MLLKLGGTSQPQVFQLRLAGGVVFALQLALRIIGVQRGVAGVVALLYPLPECVVAVVAPWVFLNYFDFSLFFDFLDEPKDPINPSRATIGIDMTIRNIIFPKKTDATQ</sequence>